<evidence type="ECO:0000313" key="2">
    <source>
        <dbReference type="EMBL" id="MDI6103723.1"/>
    </source>
</evidence>
<dbReference type="RefSeq" id="WP_282764939.1">
    <property type="nucleotide sequence ID" value="NZ_JASCTH010000027.1"/>
</dbReference>
<dbReference type="EMBL" id="JASCTH010000027">
    <property type="protein sequence ID" value="MDI6103723.1"/>
    <property type="molecule type" value="Genomic_DNA"/>
</dbReference>
<sequence length="94" mass="10472">MIIVAGSLHVEPADRDRYLDAVAGVARTARQAGGCHDFVQAADPIDPSRINVYERWESDDDLHRFRASAGPDLETPPIREADVRKYRISGIEEP</sequence>
<keyword evidence="2" id="KW-0503">Monooxygenase</keyword>
<dbReference type="GO" id="GO:0004497">
    <property type="term" value="F:monooxygenase activity"/>
    <property type="evidence" value="ECO:0007669"/>
    <property type="project" value="UniProtKB-KW"/>
</dbReference>
<protein>
    <submittedName>
        <fullName evidence="2">Antibiotic biosynthesis monooxygenase</fullName>
    </submittedName>
</protein>
<dbReference type="Gene3D" id="3.30.70.100">
    <property type="match status" value="1"/>
</dbReference>
<name>A0ABT6WVG3_9ACTN</name>
<dbReference type="Proteomes" id="UP001241758">
    <property type="component" value="Unassembled WGS sequence"/>
</dbReference>
<proteinExistence type="predicted"/>
<gene>
    <name evidence="2" type="ORF">QLQ12_34425</name>
</gene>
<reference evidence="2 3" key="1">
    <citation type="submission" date="2023-05" db="EMBL/GenBank/DDBJ databases">
        <title>Actinoplanes sp. NEAU-A12 genome sequencing.</title>
        <authorList>
            <person name="Wang Z.-S."/>
        </authorList>
    </citation>
    <scope>NUCLEOTIDE SEQUENCE [LARGE SCALE GENOMIC DNA]</scope>
    <source>
        <strain evidence="2 3">NEAU-A12</strain>
    </source>
</reference>
<feature type="domain" description="ABM" evidence="1">
    <location>
        <begin position="2"/>
        <end position="92"/>
    </location>
</feature>
<comment type="caution">
    <text evidence="2">The sequence shown here is derived from an EMBL/GenBank/DDBJ whole genome shotgun (WGS) entry which is preliminary data.</text>
</comment>
<dbReference type="SUPFAM" id="SSF54909">
    <property type="entry name" value="Dimeric alpha+beta barrel"/>
    <property type="match status" value="1"/>
</dbReference>
<evidence type="ECO:0000313" key="3">
    <source>
        <dbReference type="Proteomes" id="UP001241758"/>
    </source>
</evidence>
<accession>A0ABT6WVG3</accession>
<evidence type="ECO:0000259" key="1">
    <source>
        <dbReference type="PROSITE" id="PS51725"/>
    </source>
</evidence>
<keyword evidence="2" id="KW-0560">Oxidoreductase</keyword>
<dbReference type="InterPro" id="IPR011008">
    <property type="entry name" value="Dimeric_a/b-barrel"/>
</dbReference>
<dbReference type="InterPro" id="IPR007138">
    <property type="entry name" value="ABM_dom"/>
</dbReference>
<keyword evidence="3" id="KW-1185">Reference proteome</keyword>
<dbReference type="PROSITE" id="PS51725">
    <property type="entry name" value="ABM"/>
    <property type="match status" value="1"/>
</dbReference>
<organism evidence="2 3">
    <name type="scientific">Actinoplanes sandaracinus</name>
    <dbReference type="NCBI Taxonomy" id="3045177"/>
    <lineage>
        <taxon>Bacteria</taxon>
        <taxon>Bacillati</taxon>
        <taxon>Actinomycetota</taxon>
        <taxon>Actinomycetes</taxon>
        <taxon>Micromonosporales</taxon>
        <taxon>Micromonosporaceae</taxon>
        <taxon>Actinoplanes</taxon>
    </lineage>
</organism>
<dbReference type="Pfam" id="PF03992">
    <property type="entry name" value="ABM"/>
    <property type="match status" value="1"/>
</dbReference>